<dbReference type="EMBL" id="BOMP01000112">
    <property type="protein sequence ID" value="GIE43748.1"/>
    <property type="molecule type" value="Genomic_DNA"/>
</dbReference>
<comment type="caution">
    <text evidence="2">The sequence shown here is derived from an EMBL/GenBank/DDBJ whole genome shotgun (WGS) entry which is preliminary data.</text>
</comment>
<name>A0ABQ4ARZ1_9ACTN</name>
<dbReference type="CDD" id="cd00158">
    <property type="entry name" value="RHOD"/>
    <property type="match status" value="1"/>
</dbReference>
<dbReference type="SMART" id="SM00450">
    <property type="entry name" value="RHOD"/>
    <property type="match status" value="1"/>
</dbReference>
<evidence type="ECO:0000313" key="3">
    <source>
        <dbReference type="Proteomes" id="UP000631312"/>
    </source>
</evidence>
<dbReference type="InterPro" id="IPR001763">
    <property type="entry name" value="Rhodanese-like_dom"/>
</dbReference>
<evidence type="ECO:0000313" key="2">
    <source>
        <dbReference type="EMBL" id="GIE43748.1"/>
    </source>
</evidence>
<dbReference type="SUPFAM" id="SSF52821">
    <property type="entry name" value="Rhodanese/Cell cycle control phosphatase"/>
    <property type="match status" value="1"/>
</dbReference>
<dbReference type="InterPro" id="IPR050229">
    <property type="entry name" value="GlpE_sulfurtransferase"/>
</dbReference>
<reference evidence="2 3" key="1">
    <citation type="submission" date="2021-01" db="EMBL/GenBank/DDBJ databases">
        <title>Whole genome shotgun sequence of Actinoplanes lobatus NBRC 12513.</title>
        <authorList>
            <person name="Komaki H."/>
            <person name="Tamura T."/>
        </authorList>
    </citation>
    <scope>NUCLEOTIDE SEQUENCE [LARGE SCALE GENOMIC DNA]</scope>
    <source>
        <strain evidence="2 3">NBRC 12513</strain>
    </source>
</reference>
<dbReference type="Gene3D" id="3.40.250.10">
    <property type="entry name" value="Rhodanese-like domain"/>
    <property type="match status" value="1"/>
</dbReference>
<gene>
    <name evidence="2" type="ORF">Alo02nite_66460</name>
</gene>
<dbReference type="PANTHER" id="PTHR43031:SF1">
    <property type="entry name" value="PYRIDINE NUCLEOTIDE-DISULPHIDE OXIDOREDUCTASE"/>
    <property type="match status" value="1"/>
</dbReference>
<dbReference type="Proteomes" id="UP000631312">
    <property type="component" value="Unassembled WGS sequence"/>
</dbReference>
<proteinExistence type="predicted"/>
<keyword evidence="3" id="KW-1185">Reference proteome</keyword>
<accession>A0ABQ4ARZ1</accession>
<feature type="domain" description="Rhodanese" evidence="1">
    <location>
        <begin position="23"/>
        <end position="111"/>
    </location>
</feature>
<dbReference type="PROSITE" id="PS50206">
    <property type="entry name" value="RHODANESE_3"/>
    <property type="match status" value="1"/>
</dbReference>
<dbReference type="Pfam" id="PF00581">
    <property type="entry name" value="Rhodanese"/>
    <property type="match status" value="1"/>
</dbReference>
<dbReference type="PANTHER" id="PTHR43031">
    <property type="entry name" value="FAD-DEPENDENT OXIDOREDUCTASE"/>
    <property type="match status" value="1"/>
</dbReference>
<sequence>MAAPTRLSPVFGPQVPSVTADQVAPGAYLLDVREPDEWTAGHAPGAHHLPMMEVPARMAEVPSDGEVVVVCRAGGRSGQVVAYLMNNGWDNVRNLDGGMQAWAAVGKDVVSEDGQPARVL</sequence>
<dbReference type="InterPro" id="IPR036873">
    <property type="entry name" value="Rhodanese-like_dom_sf"/>
</dbReference>
<protein>
    <submittedName>
        <fullName evidence="2">Sulfurtransferase</fullName>
    </submittedName>
</protein>
<organism evidence="2 3">
    <name type="scientific">Actinoplanes lobatus</name>
    <dbReference type="NCBI Taxonomy" id="113568"/>
    <lineage>
        <taxon>Bacteria</taxon>
        <taxon>Bacillati</taxon>
        <taxon>Actinomycetota</taxon>
        <taxon>Actinomycetes</taxon>
        <taxon>Micromonosporales</taxon>
        <taxon>Micromonosporaceae</taxon>
        <taxon>Actinoplanes</taxon>
    </lineage>
</organism>
<evidence type="ECO:0000259" key="1">
    <source>
        <dbReference type="PROSITE" id="PS50206"/>
    </source>
</evidence>